<reference evidence="2 3" key="1">
    <citation type="submission" date="2018-04" db="EMBL/GenBank/DDBJ databases">
        <title>Novel actinobacteria from marine sediment.</title>
        <authorList>
            <person name="Ng Z.Y."/>
            <person name="Tan G.Y.A."/>
        </authorList>
    </citation>
    <scope>NUCLEOTIDE SEQUENCE [LARGE SCALE GENOMIC DNA]</scope>
    <source>
        <strain evidence="2 3">TPS81</strain>
    </source>
</reference>
<evidence type="ECO:0000256" key="1">
    <source>
        <dbReference type="SAM" id="Phobius"/>
    </source>
</evidence>
<name>A0A368T3Q9_9ACTN</name>
<proteinExistence type="predicted"/>
<dbReference type="EMBL" id="QEIN01000110">
    <property type="protein sequence ID" value="RCV57545.1"/>
    <property type="molecule type" value="Genomic_DNA"/>
</dbReference>
<evidence type="ECO:0000313" key="3">
    <source>
        <dbReference type="Proteomes" id="UP000253318"/>
    </source>
</evidence>
<sequence length="166" mass="17683">MSVTERVRLVCPLGRKHAESWGGVALVAAGALAIVLNPTGWANLALGIVLVLGGAALAWHGFRTHQPVLEIDTEEFRYTLGRYVVRIPFSEIGSYYVLRGRTRSLGLCDTTGRPHNFPSVAGRRASRPYLPLTGMVSPARIDAFMSAAGVPPRDRSLTSGGPSGGS</sequence>
<keyword evidence="1" id="KW-1133">Transmembrane helix</keyword>
<protein>
    <recommendedName>
        <fullName evidence="4">PH domain-containing protein</fullName>
    </recommendedName>
</protein>
<gene>
    <name evidence="2" type="ORF">DEF24_14940</name>
</gene>
<accession>A0A368T3Q9</accession>
<dbReference type="Proteomes" id="UP000253318">
    <property type="component" value="Unassembled WGS sequence"/>
</dbReference>
<keyword evidence="1" id="KW-0812">Transmembrane</keyword>
<organism evidence="2 3">
    <name type="scientific">Marinitenerispora sediminis</name>
    <dbReference type="NCBI Taxonomy" id="1931232"/>
    <lineage>
        <taxon>Bacteria</taxon>
        <taxon>Bacillati</taxon>
        <taxon>Actinomycetota</taxon>
        <taxon>Actinomycetes</taxon>
        <taxon>Streptosporangiales</taxon>
        <taxon>Nocardiopsidaceae</taxon>
        <taxon>Marinitenerispora</taxon>
    </lineage>
</organism>
<keyword evidence="3" id="KW-1185">Reference proteome</keyword>
<evidence type="ECO:0008006" key="4">
    <source>
        <dbReference type="Google" id="ProtNLM"/>
    </source>
</evidence>
<evidence type="ECO:0000313" key="2">
    <source>
        <dbReference type="EMBL" id="RCV57545.1"/>
    </source>
</evidence>
<dbReference type="OrthoDB" id="3428121at2"/>
<dbReference type="AlphaFoldDB" id="A0A368T3Q9"/>
<feature type="transmembrane region" description="Helical" evidence="1">
    <location>
        <begin position="21"/>
        <end position="38"/>
    </location>
</feature>
<keyword evidence="1" id="KW-0472">Membrane</keyword>
<comment type="caution">
    <text evidence="2">The sequence shown here is derived from an EMBL/GenBank/DDBJ whole genome shotgun (WGS) entry which is preliminary data.</text>
</comment>